<proteinExistence type="predicted"/>
<keyword evidence="1" id="KW-1133">Transmembrane helix</keyword>
<dbReference type="InParanoid" id="E3ML77"/>
<keyword evidence="3" id="KW-1185">Reference proteome</keyword>
<dbReference type="eggNOG" id="ENOG502THVG">
    <property type="taxonomic scope" value="Eukaryota"/>
</dbReference>
<dbReference type="Proteomes" id="UP000008281">
    <property type="component" value="Unassembled WGS sequence"/>
</dbReference>
<evidence type="ECO:0000313" key="2">
    <source>
        <dbReference type="EMBL" id="EFP04407.1"/>
    </source>
</evidence>
<dbReference type="InterPro" id="IPR009545">
    <property type="entry name" value="Claudin-like"/>
</dbReference>
<dbReference type="PANTHER" id="PTHR34151:SF1">
    <property type="entry name" value="CASP-LIKE PROTEIN-RELATED"/>
    <property type="match status" value="1"/>
</dbReference>
<protein>
    <submittedName>
        <fullName evidence="2">Uncharacterized protein</fullName>
    </submittedName>
</protein>
<keyword evidence="1" id="KW-0812">Transmembrane</keyword>
<dbReference type="HOGENOM" id="CLU_119689_0_0_1"/>
<name>E3ML77_CAERE</name>
<keyword evidence="1" id="KW-0472">Membrane</keyword>
<dbReference type="OrthoDB" id="5805457at2759"/>
<sequence length="177" mass="19871">MSRPKVGAIGALILVSFILTAVATFTKNWIVWNTGFFSYSVGVVPYNQVTIFIERNFKNWFFILNRPSWFLASAIMMYISFALFFPLFLIYFHASYKVHHHGCCHSIRHSFNGISLICSLVVMLEAVAFILMAVNSSSYMNVFFPDLGSSAYIALSSAIVATIAMSLSGHVARHHCH</sequence>
<evidence type="ECO:0000256" key="1">
    <source>
        <dbReference type="SAM" id="Phobius"/>
    </source>
</evidence>
<gene>
    <name evidence="2" type="ORF">CRE_25649</name>
</gene>
<organism evidence="3">
    <name type="scientific">Caenorhabditis remanei</name>
    <name type="common">Caenorhabditis vulgaris</name>
    <dbReference type="NCBI Taxonomy" id="31234"/>
    <lineage>
        <taxon>Eukaryota</taxon>
        <taxon>Metazoa</taxon>
        <taxon>Ecdysozoa</taxon>
        <taxon>Nematoda</taxon>
        <taxon>Chromadorea</taxon>
        <taxon>Rhabditida</taxon>
        <taxon>Rhabditina</taxon>
        <taxon>Rhabditomorpha</taxon>
        <taxon>Rhabditoidea</taxon>
        <taxon>Rhabditidae</taxon>
        <taxon>Peloderinae</taxon>
        <taxon>Caenorhabditis</taxon>
    </lineage>
</organism>
<evidence type="ECO:0000313" key="3">
    <source>
        <dbReference type="Proteomes" id="UP000008281"/>
    </source>
</evidence>
<dbReference type="PANTHER" id="PTHR34151">
    <property type="entry name" value="PROTEIN CBG24195"/>
    <property type="match status" value="1"/>
</dbReference>
<dbReference type="AlphaFoldDB" id="E3ML77"/>
<dbReference type="Pfam" id="PF06653">
    <property type="entry name" value="Claudin_3"/>
    <property type="match status" value="1"/>
</dbReference>
<feature type="transmembrane region" description="Helical" evidence="1">
    <location>
        <begin position="152"/>
        <end position="172"/>
    </location>
</feature>
<reference evidence="2" key="1">
    <citation type="submission" date="2007-07" db="EMBL/GenBank/DDBJ databases">
        <title>PCAP assembly of the Caenorhabditis remanei genome.</title>
        <authorList>
            <consortium name="The Caenorhabditis remanei Sequencing Consortium"/>
            <person name="Wilson R.K."/>
        </authorList>
    </citation>
    <scope>NUCLEOTIDE SEQUENCE [LARGE SCALE GENOMIC DNA]</scope>
    <source>
        <strain evidence="2">PB4641</strain>
    </source>
</reference>
<accession>E3ML77</accession>
<dbReference type="EMBL" id="DS268454">
    <property type="protein sequence ID" value="EFP04407.1"/>
    <property type="molecule type" value="Genomic_DNA"/>
</dbReference>
<feature type="transmembrane region" description="Helical" evidence="1">
    <location>
        <begin position="113"/>
        <end position="132"/>
    </location>
</feature>
<feature type="transmembrane region" description="Helical" evidence="1">
    <location>
        <begin position="69"/>
        <end position="92"/>
    </location>
</feature>